<proteinExistence type="predicted"/>
<evidence type="ECO:0000313" key="4">
    <source>
        <dbReference type="Proteomes" id="UP000614490"/>
    </source>
</evidence>
<dbReference type="PANTHER" id="PTHR43155:SF2">
    <property type="entry name" value="CYCLIC DI-GMP PHOSPHODIESTERASE PA4108"/>
    <property type="match status" value="1"/>
</dbReference>
<dbReference type="PROSITE" id="PS51832">
    <property type="entry name" value="HD_GYP"/>
    <property type="match status" value="1"/>
</dbReference>
<dbReference type="EMBL" id="JADZSC010000002">
    <property type="protein sequence ID" value="MBH0230236.1"/>
    <property type="molecule type" value="Genomic_DNA"/>
</dbReference>
<organism evidence="3 4">
    <name type="scientific">Halobacillus yeomjeoni</name>
    <dbReference type="NCBI Taxonomy" id="311194"/>
    <lineage>
        <taxon>Bacteria</taxon>
        <taxon>Bacillati</taxon>
        <taxon>Bacillota</taxon>
        <taxon>Bacilli</taxon>
        <taxon>Bacillales</taxon>
        <taxon>Bacillaceae</taxon>
        <taxon>Halobacillus</taxon>
    </lineage>
</organism>
<protein>
    <submittedName>
        <fullName evidence="3">HD-GYP domain-containing protein</fullName>
    </submittedName>
</protein>
<feature type="region of interest" description="Disordered" evidence="1">
    <location>
        <begin position="60"/>
        <end position="80"/>
    </location>
</feature>
<name>A0A931MVC4_9BACI</name>
<keyword evidence="4" id="KW-1185">Reference proteome</keyword>
<dbReference type="Gene3D" id="1.10.3210.10">
    <property type="entry name" value="Hypothetical protein af1432"/>
    <property type="match status" value="1"/>
</dbReference>
<evidence type="ECO:0000259" key="2">
    <source>
        <dbReference type="PROSITE" id="PS51832"/>
    </source>
</evidence>
<dbReference type="AlphaFoldDB" id="A0A931MVC4"/>
<dbReference type="Pfam" id="PF13487">
    <property type="entry name" value="HD_5"/>
    <property type="match status" value="1"/>
</dbReference>
<feature type="domain" description="HD-GYP" evidence="2">
    <location>
        <begin position="113"/>
        <end position="320"/>
    </location>
</feature>
<dbReference type="PANTHER" id="PTHR43155">
    <property type="entry name" value="CYCLIC DI-GMP PHOSPHODIESTERASE PA4108-RELATED"/>
    <property type="match status" value="1"/>
</dbReference>
<dbReference type="SUPFAM" id="SSF109604">
    <property type="entry name" value="HD-domain/PDEase-like"/>
    <property type="match status" value="1"/>
</dbReference>
<dbReference type="Proteomes" id="UP000614490">
    <property type="component" value="Unassembled WGS sequence"/>
</dbReference>
<comment type="caution">
    <text evidence="3">The sequence shown here is derived from an EMBL/GenBank/DDBJ whole genome shotgun (WGS) entry which is preliminary data.</text>
</comment>
<evidence type="ECO:0000313" key="3">
    <source>
        <dbReference type="EMBL" id="MBH0230236.1"/>
    </source>
</evidence>
<accession>A0A931MVC4</accession>
<sequence length="363" mass="41551">MQVHPSQLVPGCIITKDIIGKTGRPIIPNRTVVYPIHIRVLEQFLVEEVEVADKLSDGTLFTPRSTDSEEENPVSKEPPVAELPPFYENYLEAVQSYKRWFKVWQHGDPVDLLALRKVMVPLLEEAVESGKDVFKLHHYSSSGEYLYHHNVAMGLISAYLAEKMGYKYGEWIQIGLAATLCDAGMSQIDPTIIWKEGSILESEYAEIKKHPLISFQYVESTPYLSKSVKLAILQHHERLDGSGYPIGLKADKIHPFSQIIAVSDIYHAMTCERIYRVKQSPYKALEEILQKQFGRYDHRVIQVMVKELTDYSIGTKVRLSNKQTAEVMFVDQSQPTRPMVRLEEGSIFQLKEQRHLHIEEVIG</sequence>
<gene>
    <name evidence="3" type="ORF">H0267_08430</name>
</gene>
<dbReference type="InterPro" id="IPR003607">
    <property type="entry name" value="HD/PDEase_dom"/>
</dbReference>
<dbReference type="CDD" id="cd00077">
    <property type="entry name" value="HDc"/>
    <property type="match status" value="1"/>
</dbReference>
<evidence type="ECO:0000256" key="1">
    <source>
        <dbReference type="SAM" id="MobiDB-lite"/>
    </source>
</evidence>
<dbReference type="RefSeq" id="WP_197316884.1">
    <property type="nucleotide sequence ID" value="NZ_JADZSC010000002.1"/>
</dbReference>
<reference evidence="3 4" key="1">
    <citation type="journal article" date="2005" name="Int. J. Syst. Evol. Microbiol.">
        <title>Halobacillus yeomjeoni sp. nov., isolated from a marine solar saltern in Korea.</title>
        <authorList>
            <person name="Yoon J.H."/>
            <person name="Kang S.J."/>
            <person name="Lee C.H."/>
            <person name="Oh H.W."/>
            <person name="Oh T.K."/>
        </authorList>
    </citation>
    <scope>NUCLEOTIDE SEQUENCE [LARGE SCALE GENOMIC DNA]</scope>
    <source>
        <strain evidence="3 4">KCTC 3957</strain>
    </source>
</reference>
<dbReference type="InterPro" id="IPR037522">
    <property type="entry name" value="HD_GYP_dom"/>
</dbReference>